<proteinExistence type="predicted"/>
<dbReference type="RefSeq" id="WP_134238627.1">
    <property type="nucleotide sequence ID" value="NZ_CP155620.1"/>
</dbReference>
<comment type="subcellular location">
    <subcellularLocation>
        <location evidence="1">Membrane</location>
        <topology evidence="1">Single-pass membrane protein</topology>
    </subcellularLocation>
</comment>
<dbReference type="InterPro" id="IPR018448">
    <property type="entry name" value="TatB"/>
</dbReference>
<dbReference type="Pfam" id="PF02416">
    <property type="entry name" value="TatA_B_E"/>
    <property type="match status" value="1"/>
</dbReference>
<evidence type="ECO:0000256" key="3">
    <source>
        <dbReference type="ARBA" id="ARBA00022475"/>
    </source>
</evidence>
<keyword evidence="6" id="KW-1133">Transmembrane helix</keyword>
<keyword evidence="7" id="KW-0811">Translocation</keyword>
<dbReference type="EMBL" id="CP155620">
    <property type="protein sequence ID" value="XBJ30085.1"/>
    <property type="molecule type" value="Genomic_DNA"/>
</dbReference>
<evidence type="ECO:0000256" key="1">
    <source>
        <dbReference type="ARBA" id="ARBA00004167"/>
    </source>
</evidence>
<dbReference type="GO" id="GO:0043953">
    <property type="term" value="P:protein transport by the Tat complex"/>
    <property type="evidence" value="ECO:0007669"/>
    <property type="project" value="InterPro"/>
</dbReference>
<evidence type="ECO:0000256" key="4">
    <source>
        <dbReference type="ARBA" id="ARBA00022692"/>
    </source>
</evidence>
<evidence type="ECO:0000313" key="11">
    <source>
        <dbReference type="EMBL" id="XBJ30085.1"/>
    </source>
</evidence>
<evidence type="ECO:0000256" key="6">
    <source>
        <dbReference type="ARBA" id="ARBA00022989"/>
    </source>
</evidence>
<keyword evidence="5" id="KW-0653">Protein transport</keyword>
<dbReference type="InterPro" id="IPR003369">
    <property type="entry name" value="TatA/B/E"/>
</dbReference>
<evidence type="ECO:0000256" key="9">
    <source>
        <dbReference type="SAM" id="Coils"/>
    </source>
</evidence>
<sequence>MSMGEIIIILIVAILVLGPEKLPSTIAQFVKIFKAIKKNIDDAKNAIEKEIHINELKSEAQKYKDEFTQTNENIRKKLSFEEFDELKKEILDHNANSANKPEKNDTNAKSTLMEKENV</sequence>
<keyword evidence="3" id="KW-1003">Cell membrane</keyword>
<dbReference type="NCBIfam" id="TIGR01410">
    <property type="entry name" value="tatB"/>
    <property type="match status" value="1"/>
</dbReference>
<reference evidence="11" key="1">
    <citation type="submission" date="2024-05" db="EMBL/GenBank/DDBJ databases">
        <title>Campylobacter coli isolated from environmental waters in Slovenia.</title>
        <authorList>
            <person name="Zautner A.E."/>
            <person name="Bunk B."/>
            <person name="Riedel T."/>
            <person name="Sproeer C."/>
        </authorList>
    </citation>
    <scope>NUCLEOTIDE SEQUENCE</scope>
    <source>
        <strain evidence="11">CCS1377</strain>
    </source>
</reference>
<name>A0AAU7E9Y4_9BACT</name>
<dbReference type="GO" id="GO:0008320">
    <property type="term" value="F:protein transmembrane transporter activity"/>
    <property type="evidence" value="ECO:0007669"/>
    <property type="project" value="InterPro"/>
</dbReference>
<evidence type="ECO:0000256" key="2">
    <source>
        <dbReference type="ARBA" id="ARBA00022448"/>
    </source>
</evidence>
<feature type="compositionally biased region" description="Basic and acidic residues" evidence="10">
    <location>
        <begin position="100"/>
        <end position="118"/>
    </location>
</feature>
<dbReference type="AlphaFoldDB" id="A0AAU7E9Y4"/>
<evidence type="ECO:0000256" key="8">
    <source>
        <dbReference type="ARBA" id="ARBA00023136"/>
    </source>
</evidence>
<keyword evidence="8" id="KW-0472">Membrane</keyword>
<keyword evidence="4" id="KW-0812">Transmembrane</keyword>
<keyword evidence="9" id="KW-0175">Coiled coil</keyword>
<feature type="coiled-coil region" evidence="9">
    <location>
        <begin position="46"/>
        <end position="73"/>
    </location>
</feature>
<organism evidence="11">
    <name type="scientific">Campylobacter sp. CCS1377</name>
    <dbReference type="NCBI Taxonomy" id="3158229"/>
    <lineage>
        <taxon>Bacteria</taxon>
        <taxon>Pseudomonadati</taxon>
        <taxon>Campylobacterota</taxon>
        <taxon>Epsilonproteobacteria</taxon>
        <taxon>Campylobacterales</taxon>
        <taxon>Campylobacteraceae</taxon>
        <taxon>Campylobacter</taxon>
    </lineage>
</organism>
<protein>
    <submittedName>
        <fullName evidence="11">Sec-independent protein translocase protein TatB</fullName>
    </submittedName>
</protein>
<keyword evidence="2" id="KW-0813">Transport</keyword>
<dbReference type="GO" id="GO:0016020">
    <property type="term" value="C:membrane"/>
    <property type="evidence" value="ECO:0007669"/>
    <property type="project" value="InterPro"/>
</dbReference>
<evidence type="ECO:0000256" key="5">
    <source>
        <dbReference type="ARBA" id="ARBA00022927"/>
    </source>
</evidence>
<evidence type="ECO:0000256" key="10">
    <source>
        <dbReference type="SAM" id="MobiDB-lite"/>
    </source>
</evidence>
<gene>
    <name evidence="11" type="primary">tatB</name>
    <name evidence="11" type="ORF">AAH949_04475</name>
</gene>
<feature type="region of interest" description="Disordered" evidence="10">
    <location>
        <begin position="92"/>
        <end position="118"/>
    </location>
</feature>
<accession>A0AAU7E9Y4</accession>
<evidence type="ECO:0000256" key="7">
    <source>
        <dbReference type="ARBA" id="ARBA00023010"/>
    </source>
</evidence>
<dbReference type="Gene3D" id="1.20.5.3310">
    <property type="match status" value="1"/>
</dbReference>